<proteinExistence type="inferred from homology"/>
<name>A0AA97BQZ6_9CYAN</name>
<sequence>MPTATSLRTFLGIDFGTSGARAIAINASGEIVAQTSLPFPSIPSIALADTWRDTLLALIAQIPAEIRQTLAAIALDGTSSTVLLCDDAGIPLAEPLLYNDARGAAMLDRVRAIAPPQNTVLSATSSLAKLLWLLSTLPPAPNAPPPHLLHQADWLAFLLHGRLGLSDYHNALKLGYDVGALRYPDWLLAANLPVQLPQVNAPGTAIAPILPDLGDRLGIPATCQICAGTTDSIAAFLASGASTPGQAVTSLGSTLVLKLLSTVRVDDAASGIYSHRLGNLWLVGGASNTGGAVLRQFFSDAELAALSAQIDLSRPSPLDYYPLPKPGDRFPINDPNLPPRLEPRPDNPVEFLYGLLEGIARIEALGYRRLADLGATPLREVLTAGGGAQNEAWTNVRSRLLQVPVLPSPHTEAAYGTARLARAALRPDGDFGF</sequence>
<keyword evidence="6" id="KW-0067">ATP-binding</keyword>
<feature type="domain" description="Carbohydrate kinase FGGY C-terminal" evidence="11">
    <location>
        <begin position="272"/>
        <end position="424"/>
    </location>
</feature>
<dbReference type="GO" id="GO:0005524">
    <property type="term" value="F:ATP binding"/>
    <property type="evidence" value="ECO:0007669"/>
    <property type="project" value="UniProtKB-KW"/>
</dbReference>
<gene>
    <name evidence="12" type="ORF">HNI00_17665</name>
</gene>
<dbReference type="AlphaFoldDB" id="A0AA97BQZ6"/>
<dbReference type="CDD" id="cd07783">
    <property type="entry name" value="ASKHA_NBD_FGGY_SePSK_AtXK1-like"/>
    <property type="match status" value="1"/>
</dbReference>
<protein>
    <recommendedName>
        <fullName evidence="9">D-ribulose kinase</fullName>
        <ecNumber evidence="8">2.7.1.47</ecNumber>
    </recommendedName>
</protein>
<evidence type="ECO:0000256" key="7">
    <source>
        <dbReference type="ARBA" id="ARBA00051146"/>
    </source>
</evidence>
<evidence type="ECO:0000256" key="4">
    <source>
        <dbReference type="ARBA" id="ARBA00022741"/>
    </source>
</evidence>
<dbReference type="InterPro" id="IPR018484">
    <property type="entry name" value="FGGY_N"/>
</dbReference>
<evidence type="ECO:0000259" key="10">
    <source>
        <dbReference type="Pfam" id="PF00370"/>
    </source>
</evidence>
<dbReference type="Gene3D" id="3.30.420.40">
    <property type="match status" value="2"/>
</dbReference>
<evidence type="ECO:0000256" key="8">
    <source>
        <dbReference type="ARBA" id="ARBA00066370"/>
    </source>
</evidence>
<dbReference type="Pfam" id="PF02782">
    <property type="entry name" value="FGGY_C"/>
    <property type="match status" value="1"/>
</dbReference>
<accession>A0AA97BQZ6</accession>
<dbReference type="PANTHER" id="PTHR10196">
    <property type="entry name" value="SUGAR KINASE"/>
    <property type="match status" value="1"/>
</dbReference>
<evidence type="ECO:0000256" key="3">
    <source>
        <dbReference type="ARBA" id="ARBA00022679"/>
    </source>
</evidence>
<evidence type="ECO:0000256" key="2">
    <source>
        <dbReference type="ARBA" id="ARBA00009156"/>
    </source>
</evidence>
<dbReference type="RefSeq" id="WP_316788017.1">
    <property type="nucleotide sequence ID" value="NZ_CP053540.1"/>
</dbReference>
<feature type="domain" description="Carbohydrate kinase FGGY N-terminal" evidence="10">
    <location>
        <begin position="10"/>
        <end position="237"/>
    </location>
</feature>
<evidence type="ECO:0000256" key="6">
    <source>
        <dbReference type="ARBA" id="ARBA00022840"/>
    </source>
</evidence>
<comment type="similarity">
    <text evidence="2">Belongs to the FGGY kinase family.</text>
</comment>
<dbReference type="GO" id="GO:0005997">
    <property type="term" value="P:xylulose metabolic process"/>
    <property type="evidence" value="ECO:0007669"/>
    <property type="project" value="TreeGrafter"/>
</dbReference>
<reference evidence="12" key="1">
    <citation type="submission" date="2020-05" db="EMBL/GenBank/DDBJ databases">
        <authorList>
            <person name="Zhu T."/>
            <person name="Keshari N."/>
            <person name="Lu X."/>
        </authorList>
    </citation>
    <scope>NUCLEOTIDE SEQUENCE</scope>
    <source>
        <strain evidence="12">NK1-22</strain>
    </source>
</reference>
<keyword evidence="5 12" id="KW-0418">Kinase</keyword>
<evidence type="ECO:0000259" key="11">
    <source>
        <dbReference type="Pfam" id="PF02782"/>
    </source>
</evidence>
<dbReference type="KEGG" id="tog:HNI00_17665"/>
<dbReference type="GO" id="GO:0005829">
    <property type="term" value="C:cytosol"/>
    <property type="evidence" value="ECO:0007669"/>
    <property type="project" value="TreeGrafter"/>
</dbReference>
<dbReference type="FunFam" id="3.30.420.40:FF:000180">
    <property type="entry name" value="D-ribulose kinase isoform X1"/>
    <property type="match status" value="1"/>
</dbReference>
<dbReference type="PANTHER" id="PTHR10196:SF80">
    <property type="entry name" value="D-RIBULOSE KINASE"/>
    <property type="match status" value="1"/>
</dbReference>
<dbReference type="EC" id="2.7.1.47" evidence="8"/>
<dbReference type="GO" id="GO:0004856">
    <property type="term" value="F:D-xylulokinase activity"/>
    <property type="evidence" value="ECO:0007669"/>
    <property type="project" value="TreeGrafter"/>
</dbReference>
<keyword evidence="3" id="KW-0808">Transferase</keyword>
<evidence type="ECO:0000256" key="5">
    <source>
        <dbReference type="ARBA" id="ARBA00022777"/>
    </source>
</evidence>
<comment type="catalytic activity">
    <reaction evidence="7">
        <text>D-ribulose + ATP = D-ribulose 5-phosphate + ADP + H(+)</text>
        <dbReference type="Rhea" id="RHEA:17601"/>
        <dbReference type="ChEBI" id="CHEBI:15378"/>
        <dbReference type="ChEBI" id="CHEBI:17173"/>
        <dbReference type="ChEBI" id="CHEBI:30616"/>
        <dbReference type="ChEBI" id="CHEBI:58121"/>
        <dbReference type="ChEBI" id="CHEBI:456216"/>
        <dbReference type="EC" id="2.7.1.47"/>
    </reaction>
</comment>
<keyword evidence="4" id="KW-0547">Nucleotide-binding</keyword>
<organism evidence="12">
    <name type="scientific">Thermoleptolyngbya oregonensis NK1-22</name>
    <dbReference type="NCBI Taxonomy" id="2547457"/>
    <lineage>
        <taxon>Bacteria</taxon>
        <taxon>Bacillati</taxon>
        <taxon>Cyanobacteriota</taxon>
        <taxon>Cyanophyceae</taxon>
        <taxon>Oculatellales</taxon>
        <taxon>Oculatellaceae</taxon>
        <taxon>Thermoleptolyngbya</taxon>
    </lineage>
</organism>
<dbReference type="SUPFAM" id="SSF53067">
    <property type="entry name" value="Actin-like ATPase domain"/>
    <property type="match status" value="2"/>
</dbReference>
<dbReference type="InterPro" id="IPR043129">
    <property type="entry name" value="ATPase_NBD"/>
</dbReference>
<dbReference type="InterPro" id="IPR018485">
    <property type="entry name" value="FGGY_C"/>
</dbReference>
<comment type="cofactor">
    <cofactor evidence="1">
        <name>a divalent metal cation</name>
        <dbReference type="ChEBI" id="CHEBI:60240"/>
    </cofactor>
</comment>
<evidence type="ECO:0000256" key="1">
    <source>
        <dbReference type="ARBA" id="ARBA00001968"/>
    </source>
</evidence>
<dbReference type="Pfam" id="PF00370">
    <property type="entry name" value="FGGY_N"/>
    <property type="match status" value="1"/>
</dbReference>
<dbReference type="GO" id="GO:0019150">
    <property type="term" value="F:D-ribulokinase activity"/>
    <property type="evidence" value="ECO:0007669"/>
    <property type="project" value="UniProtKB-EC"/>
</dbReference>
<evidence type="ECO:0000256" key="9">
    <source>
        <dbReference type="ARBA" id="ARBA00072590"/>
    </source>
</evidence>
<evidence type="ECO:0000313" key="12">
    <source>
        <dbReference type="EMBL" id="WOB44773.1"/>
    </source>
</evidence>
<dbReference type="EMBL" id="CP053540">
    <property type="protein sequence ID" value="WOB44773.1"/>
    <property type="molecule type" value="Genomic_DNA"/>
</dbReference>